<dbReference type="PANTHER" id="PTHR12697:SF37">
    <property type="entry name" value="CONSERVED VIRULENCE FACTOR C"/>
    <property type="match status" value="1"/>
</dbReference>
<feature type="domain" description="Scaffold protein Nfu/NifU N-terminal" evidence="1">
    <location>
        <begin position="4"/>
        <end position="86"/>
    </location>
</feature>
<dbReference type="SUPFAM" id="SSF48371">
    <property type="entry name" value="ARM repeat"/>
    <property type="match status" value="1"/>
</dbReference>
<dbReference type="GO" id="GO:0016491">
    <property type="term" value="F:oxidoreductase activity"/>
    <property type="evidence" value="ECO:0007669"/>
    <property type="project" value="TreeGrafter"/>
</dbReference>
<dbReference type="Pfam" id="PF13769">
    <property type="entry name" value="Virulence_fact"/>
    <property type="match status" value="1"/>
</dbReference>
<evidence type="ECO:0000313" key="3">
    <source>
        <dbReference type="Proteomes" id="UP000242310"/>
    </source>
</evidence>
<dbReference type="SMART" id="SM00567">
    <property type="entry name" value="EZ_HEAT"/>
    <property type="match status" value="3"/>
</dbReference>
<keyword evidence="3" id="KW-1185">Reference proteome</keyword>
<dbReference type="InterPro" id="IPR004155">
    <property type="entry name" value="PBS_lyase_HEAT"/>
</dbReference>
<reference evidence="2 3" key="1">
    <citation type="submission" date="2018-03" db="EMBL/GenBank/DDBJ databases">
        <title>Genomic Encyclopedia of Type Strains, Phase III (KMG-III): the genomes of soil and plant-associated and newly described type strains.</title>
        <authorList>
            <person name="Whitman W."/>
        </authorList>
    </citation>
    <scope>NUCLEOTIDE SEQUENCE [LARGE SCALE GENOMIC DNA]</scope>
    <source>
        <strain evidence="2 3">CGMCC 1.07653</strain>
    </source>
</reference>
<dbReference type="Pfam" id="PF13646">
    <property type="entry name" value="HEAT_2"/>
    <property type="match status" value="1"/>
</dbReference>
<dbReference type="Proteomes" id="UP000242310">
    <property type="component" value="Unassembled WGS sequence"/>
</dbReference>
<name>A0A2P8HWJ0_9BACI</name>
<gene>
    <name evidence="2" type="ORF">B0H94_103170</name>
</gene>
<sequence>MNIVSIEPTPSPNTMKLNLDSALPAGQANNYTHETKHEAPEMVQRLFDIEGIKGVYHVADFIALERHPKADWQVVLQNVRSLFGSGEETVNDASATGDNFGEVQVHQQVFKGIPMQIKLTSGEEEKRVGLPERFSNAAFAAQTDEDNVVMQRKWEERGVRYGSDLEEIAAEVYEEITAAYSEERLQTLAELGRTEKEAAVQKQERYMKVTKEMLDDPDWKNRYAALDRMDPGEEDLPVLEKALQDEKPAVRRLAVAYLGMIEKPVVLPYLYKALKDSSVTVRRTAGDCVSDIGDPSAMDEMIHALEDKNKLVRWRAAMFLYEAGDERAVLALEKAEEDSAFEVAMQAKIAKERIERGEEAKGSIWKQMTEAVQNRE</sequence>
<dbReference type="AlphaFoldDB" id="A0A2P8HWJ0"/>
<organism evidence="2 3">
    <name type="scientific">Salsuginibacillus halophilus</name>
    <dbReference type="NCBI Taxonomy" id="517424"/>
    <lineage>
        <taxon>Bacteria</taxon>
        <taxon>Bacillati</taxon>
        <taxon>Bacillota</taxon>
        <taxon>Bacilli</taxon>
        <taxon>Bacillales</taxon>
        <taxon>Bacillaceae</taxon>
        <taxon>Salsuginibacillus</taxon>
    </lineage>
</organism>
<dbReference type="Gene3D" id="1.25.10.10">
    <property type="entry name" value="Leucine-rich Repeat Variant"/>
    <property type="match status" value="1"/>
</dbReference>
<dbReference type="Pfam" id="PF08712">
    <property type="entry name" value="Nfu_N"/>
    <property type="match status" value="1"/>
</dbReference>
<evidence type="ECO:0000313" key="2">
    <source>
        <dbReference type="EMBL" id="PSL50558.1"/>
    </source>
</evidence>
<dbReference type="OrthoDB" id="420201at2"/>
<evidence type="ECO:0000259" key="1">
    <source>
        <dbReference type="SMART" id="SM00932"/>
    </source>
</evidence>
<dbReference type="InterPro" id="IPR014824">
    <property type="entry name" value="Nfu/NifU_N"/>
</dbReference>
<protein>
    <submittedName>
        <fullName evidence="2">HEAT repeat protein</fullName>
    </submittedName>
</protein>
<dbReference type="EMBL" id="PYAV01000003">
    <property type="protein sequence ID" value="PSL50558.1"/>
    <property type="molecule type" value="Genomic_DNA"/>
</dbReference>
<dbReference type="PANTHER" id="PTHR12697">
    <property type="entry name" value="PBS LYASE HEAT-LIKE PROTEIN"/>
    <property type="match status" value="1"/>
</dbReference>
<proteinExistence type="predicted"/>
<dbReference type="InterPro" id="IPR025989">
    <property type="entry name" value="Virulence_F_dom"/>
</dbReference>
<dbReference type="InterPro" id="IPR011989">
    <property type="entry name" value="ARM-like"/>
</dbReference>
<comment type="caution">
    <text evidence="2">The sequence shown here is derived from an EMBL/GenBank/DDBJ whole genome shotgun (WGS) entry which is preliminary data.</text>
</comment>
<dbReference type="InterPro" id="IPR016024">
    <property type="entry name" value="ARM-type_fold"/>
</dbReference>
<dbReference type="InterPro" id="IPR036498">
    <property type="entry name" value="Nfu/NifU_N_sf"/>
</dbReference>
<dbReference type="RefSeq" id="WP_106587881.1">
    <property type="nucleotide sequence ID" value="NZ_PYAV01000003.1"/>
</dbReference>
<dbReference type="SMART" id="SM00932">
    <property type="entry name" value="Nfu_N"/>
    <property type="match status" value="1"/>
</dbReference>
<dbReference type="SUPFAM" id="SSF110836">
    <property type="entry name" value="Hypothetical protein SAV1430"/>
    <property type="match status" value="1"/>
</dbReference>
<dbReference type="Gene3D" id="3.30.1370.70">
    <property type="entry name" value="Scaffold protein Nfu/NifU, N-terminal domain"/>
    <property type="match status" value="1"/>
</dbReference>
<accession>A0A2P8HWJ0</accession>